<name>A0A8J4GCI7_9CHLO</name>
<dbReference type="Gene3D" id="3.30.200.20">
    <property type="entry name" value="Phosphorylase Kinase, domain 1"/>
    <property type="match status" value="1"/>
</dbReference>
<dbReference type="PROSITE" id="PS50011">
    <property type="entry name" value="PROTEIN_KINASE_DOM"/>
    <property type="match status" value="1"/>
</dbReference>
<proteinExistence type="predicted"/>
<feature type="compositionally biased region" description="Polar residues" evidence="2">
    <location>
        <begin position="876"/>
        <end position="887"/>
    </location>
</feature>
<accession>A0A8J4GCI7</accession>
<feature type="region of interest" description="Disordered" evidence="2">
    <location>
        <begin position="1074"/>
        <end position="1134"/>
    </location>
</feature>
<feature type="region of interest" description="Disordered" evidence="2">
    <location>
        <begin position="179"/>
        <end position="198"/>
    </location>
</feature>
<feature type="compositionally biased region" description="Low complexity" evidence="2">
    <location>
        <begin position="179"/>
        <end position="192"/>
    </location>
</feature>
<feature type="region of interest" description="Disordered" evidence="2">
    <location>
        <begin position="1414"/>
        <end position="1435"/>
    </location>
</feature>
<evidence type="ECO:0000256" key="1">
    <source>
        <dbReference type="PROSITE-ProRule" id="PRU10141"/>
    </source>
</evidence>
<dbReference type="InterPro" id="IPR000719">
    <property type="entry name" value="Prot_kinase_dom"/>
</dbReference>
<gene>
    <name evidence="5" type="ORF">Vretimale_9066</name>
</gene>
<dbReference type="PANTHER" id="PTHR44329:SF214">
    <property type="entry name" value="PROTEIN KINASE DOMAIN-CONTAINING PROTEIN"/>
    <property type="match status" value="1"/>
</dbReference>
<reference evidence="5" key="1">
    <citation type="journal article" date="2021" name="Proc. Natl. Acad. Sci. U.S.A.">
        <title>Three genomes in the algal genus Volvox reveal the fate of a haploid sex-determining region after a transition to homothallism.</title>
        <authorList>
            <person name="Yamamoto K."/>
            <person name="Hamaji T."/>
            <person name="Kawai-Toyooka H."/>
            <person name="Matsuzaki R."/>
            <person name="Takahashi F."/>
            <person name="Nishimura Y."/>
            <person name="Kawachi M."/>
            <person name="Noguchi H."/>
            <person name="Minakuchi Y."/>
            <person name="Umen J.G."/>
            <person name="Toyoda A."/>
            <person name="Nozaki H."/>
        </authorList>
    </citation>
    <scope>NUCLEOTIDE SEQUENCE</scope>
    <source>
        <strain evidence="5">NIES-3785</strain>
    </source>
</reference>
<keyword evidence="3" id="KW-0812">Transmembrane</keyword>
<keyword evidence="1" id="KW-0547">Nucleotide-binding</keyword>
<protein>
    <recommendedName>
        <fullName evidence="4">Protein kinase domain-containing protein</fullName>
    </recommendedName>
</protein>
<keyword evidence="3" id="KW-1133">Transmembrane helix</keyword>
<dbReference type="PROSITE" id="PS00107">
    <property type="entry name" value="PROTEIN_KINASE_ATP"/>
    <property type="match status" value="1"/>
</dbReference>
<sequence>MSQAGCLAWRLAVAVSALVLVDIFLPLSTSQALDSSAATGITDKVIGCSCRTLNKTQKRTTPAVCVFENCTMQLSNTSDNLPLANLRAWLPGDVLPTDDSPLALSDVTLMVQSCAPVWALQVDACTFRLAASWPNAGLQTGRGFIYFPRLVSAQSTTARRLNVTCPLEDWAALEATAATTTTTTTTENATAPAPRPLQPCGTATITSTQQLLDALSSLQVISARVLITLAANISLPADDGAAAQLNIAGNGTTDPQPLALIYRNVTLAGLGGSGVNVAIGSISSSNSTSSSSGSLQQTELDLSGRHHSFRIQQPTAVSADSSDDSGEHVVMTFADLSVVNVPPGPRFTWPAGILGSGMWHLDVDRSKGAPAQVIHLRIAFVLPPGEVRYLNYWYMRAISLIKEEVDSAAWLLDIVTPPVQVLSADDGSPTAFGLTGTYLEKYNATATAVPVLTVPTKMPVDLWSVKDPPAPPTAMGLVASLSELVSELSMPWTGPRVIVLLANITLDPSTWPKDGFQLTAGLTLAGPSLASNTEDGQVPIFDARGLQIARAPPGMTVAFRNLRLVNVSVLISWALPGAPVSLPGVPGYEAWYARCMPGPLDDSASKYEMHGCELPVPPVVFTLLQVYNNLACATSNRVLANATKNCTTTAPNSIAAAVQFPYLPSQLDTFFERLFRATGKYAVTQPDAARIFFRDNTLTSFHMNTTVFQLVPETPVAGSGYGADIPVLTSNTSRPSSPATLPMSCSLQTLITILTSAPRPVAATVTDIPIAPTGAKGSSPSQGAMIGAGVAGSVMAVIIAFAIVVLVVRRLRGRRSVNQPVVDDAEKAVMAGGTLVTAGAADGCADVSGGNGDAAGAAVLASLGLTDRAFPRRSSTVIGASNNTPSTPGGDVGGAGGGSMTRRTGGCLAVAAACRSALTLSNDGAAADGHGGSDRRQGQAACCVHATAAVAAGCPSPVVGVQLVAGGGYGGEDGHGGSAFSMSFAAGDMALGKAPTMLEQLLGREAGRAPGPQGVWGALPQLHQPRLQQPLSPGQPTFGIITDAAMLAGGGVGGGGARGRAVAAAAAAAAAAAGRNHPGQVVGPCADPDNEPNNGNYGDGDNANRKTGGVPDTNDTITKKTPSRGAMRCGSSHGETVQRALAGEIDGLIRRFEATSQHASGPQSGNNSHRHRVLGSGGFGVVYKGEWRGLPVAIKVVLLQDGDSATRRERLVREVALSATLSHPNIVPTYHYTIQPVAATGAAGAAPSWMTGHHPRVTNMPEACGAAEASPTAAGLEADGGVMAYKLSIFMAYCDRGTLRDALRTGAFRRPWPPPQLVPATAALPLSHGGKAGAASRRHTRQRGGSDATPTVGGRGGATSSSGDGNLVTPYHLQPLSPENPGPMGPGTRVLLQPLPDTFKEELVAVAAALGAVQQDAESPRPLRQLTGGGPGREGRLESWQDLRAAPNQALALFAALDVARGLDYLHSCNVVHGDLSLQNILLTSTESFFPELAIMASTSTSAALAATT</sequence>
<dbReference type="InterPro" id="IPR011009">
    <property type="entry name" value="Kinase-like_dom_sf"/>
</dbReference>
<evidence type="ECO:0000256" key="2">
    <source>
        <dbReference type="SAM" id="MobiDB-lite"/>
    </source>
</evidence>
<feature type="domain" description="Protein kinase" evidence="4">
    <location>
        <begin position="1168"/>
        <end position="1509"/>
    </location>
</feature>
<dbReference type="Gene3D" id="1.10.510.10">
    <property type="entry name" value="Transferase(Phosphotransferase) domain 1"/>
    <property type="match status" value="1"/>
</dbReference>
<dbReference type="InterPro" id="IPR051681">
    <property type="entry name" value="Ser/Thr_Kinases-Pseudokinases"/>
</dbReference>
<feature type="binding site" evidence="1">
    <location>
        <position position="1195"/>
    </location>
    <ligand>
        <name>ATP</name>
        <dbReference type="ChEBI" id="CHEBI:30616"/>
    </ligand>
</feature>
<dbReference type="GO" id="GO:0004674">
    <property type="term" value="F:protein serine/threonine kinase activity"/>
    <property type="evidence" value="ECO:0007669"/>
    <property type="project" value="TreeGrafter"/>
</dbReference>
<dbReference type="InterPro" id="IPR017441">
    <property type="entry name" value="Protein_kinase_ATP_BS"/>
</dbReference>
<keyword evidence="3" id="KW-0472">Membrane</keyword>
<evidence type="ECO:0000259" key="4">
    <source>
        <dbReference type="PROSITE" id="PS50011"/>
    </source>
</evidence>
<evidence type="ECO:0000313" key="5">
    <source>
        <dbReference type="EMBL" id="GIM04504.1"/>
    </source>
</evidence>
<feature type="region of interest" description="Disordered" evidence="2">
    <location>
        <begin position="1326"/>
        <end position="1369"/>
    </location>
</feature>
<organism evidence="5 6">
    <name type="scientific">Volvox reticuliferus</name>
    <dbReference type="NCBI Taxonomy" id="1737510"/>
    <lineage>
        <taxon>Eukaryota</taxon>
        <taxon>Viridiplantae</taxon>
        <taxon>Chlorophyta</taxon>
        <taxon>core chlorophytes</taxon>
        <taxon>Chlorophyceae</taxon>
        <taxon>CS clade</taxon>
        <taxon>Chlamydomonadales</taxon>
        <taxon>Volvocaceae</taxon>
        <taxon>Volvox</taxon>
    </lineage>
</organism>
<evidence type="ECO:0000256" key="3">
    <source>
        <dbReference type="SAM" id="Phobius"/>
    </source>
</evidence>
<feature type="compositionally biased region" description="Low complexity" evidence="2">
    <location>
        <begin position="1091"/>
        <end position="1101"/>
    </location>
</feature>
<dbReference type="EMBL" id="BNCQ01000016">
    <property type="protein sequence ID" value="GIM04504.1"/>
    <property type="molecule type" value="Genomic_DNA"/>
</dbReference>
<dbReference type="InterPro" id="IPR001245">
    <property type="entry name" value="Ser-Thr/Tyr_kinase_cat_dom"/>
</dbReference>
<evidence type="ECO:0000313" key="6">
    <source>
        <dbReference type="Proteomes" id="UP000722791"/>
    </source>
</evidence>
<dbReference type="Proteomes" id="UP000722791">
    <property type="component" value="Unassembled WGS sequence"/>
</dbReference>
<keyword evidence="1" id="KW-0067">ATP-binding</keyword>
<dbReference type="Pfam" id="PF07714">
    <property type="entry name" value="PK_Tyr_Ser-Thr"/>
    <property type="match status" value="2"/>
</dbReference>
<dbReference type="InterPro" id="IPR008266">
    <property type="entry name" value="Tyr_kinase_AS"/>
</dbReference>
<feature type="non-terminal residue" evidence="5">
    <location>
        <position position="1509"/>
    </location>
</feature>
<comment type="caution">
    <text evidence="5">The sequence shown here is derived from an EMBL/GenBank/DDBJ whole genome shotgun (WGS) entry which is preliminary data.</text>
</comment>
<feature type="region of interest" description="Disordered" evidence="2">
    <location>
        <begin position="876"/>
        <end position="897"/>
    </location>
</feature>
<feature type="transmembrane region" description="Helical" evidence="3">
    <location>
        <begin position="7"/>
        <end position="27"/>
    </location>
</feature>
<dbReference type="PROSITE" id="PS00109">
    <property type="entry name" value="PROTEIN_KINASE_TYR"/>
    <property type="match status" value="1"/>
</dbReference>
<feature type="transmembrane region" description="Helical" evidence="3">
    <location>
        <begin position="785"/>
        <end position="808"/>
    </location>
</feature>
<dbReference type="PANTHER" id="PTHR44329">
    <property type="entry name" value="SERINE/THREONINE-PROTEIN KINASE TNNI3K-RELATED"/>
    <property type="match status" value="1"/>
</dbReference>
<dbReference type="SUPFAM" id="SSF56112">
    <property type="entry name" value="Protein kinase-like (PK-like)"/>
    <property type="match status" value="1"/>
</dbReference>
<dbReference type="GO" id="GO:0005524">
    <property type="term" value="F:ATP binding"/>
    <property type="evidence" value="ECO:0007669"/>
    <property type="project" value="UniProtKB-UniRule"/>
</dbReference>